<evidence type="ECO:0000313" key="1">
    <source>
        <dbReference type="EMBL" id="KAK0747726.1"/>
    </source>
</evidence>
<proteinExistence type="predicted"/>
<protein>
    <submittedName>
        <fullName evidence="1">Uncharacterized protein</fullName>
    </submittedName>
</protein>
<accession>A0AA40EYG6</accession>
<gene>
    <name evidence="1" type="ORF">B0T21DRAFT_354965</name>
</gene>
<keyword evidence="2" id="KW-1185">Reference proteome</keyword>
<name>A0AA40EYG6_9PEZI</name>
<dbReference type="EMBL" id="JAUKTV010000001">
    <property type="protein sequence ID" value="KAK0747726.1"/>
    <property type="molecule type" value="Genomic_DNA"/>
</dbReference>
<sequence length="95" mass="11052">MFQELQSIIMLPCPASPAELHTCCTQRRRISRKNRERAFPIMPRTKLLIYQFTSAGPTRSPWLPFPITSLLLPRRHFTPFSPPHDGILILLEQLK</sequence>
<evidence type="ECO:0000313" key="2">
    <source>
        <dbReference type="Proteomes" id="UP001172159"/>
    </source>
</evidence>
<reference evidence="1" key="1">
    <citation type="submission" date="2023-06" db="EMBL/GenBank/DDBJ databases">
        <title>Genome-scale phylogeny and comparative genomics of the fungal order Sordariales.</title>
        <authorList>
            <consortium name="Lawrence Berkeley National Laboratory"/>
            <person name="Hensen N."/>
            <person name="Bonometti L."/>
            <person name="Westerberg I."/>
            <person name="Brannstrom I.O."/>
            <person name="Guillou S."/>
            <person name="Cros-Aarteil S."/>
            <person name="Calhoun S."/>
            <person name="Haridas S."/>
            <person name="Kuo A."/>
            <person name="Mondo S."/>
            <person name="Pangilinan J."/>
            <person name="Riley R."/>
            <person name="Labutti K."/>
            <person name="Andreopoulos B."/>
            <person name="Lipzen A."/>
            <person name="Chen C."/>
            <person name="Yanf M."/>
            <person name="Daum C."/>
            <person name="Ng V."/>
            <person name="Clum A."/>
            <person name="Steindorff A."/>
            <person name="Ohm R."/>
            <person name="Martin F."/>
            <person name="Silar P."/>
            <person name="Natvig D."/>
            <person name="Lalanne C."/>
            <person name="Gautier V."/>
            <person name="Ament-Velasquez S.L."/>
            <person name="Kruys A."/>
            <person name="Hutchinson M.I."/>
            <person name="Powell A.J."/>
            <person name="Barry K."/>
            <person name="Miller A.N."/>
            <person name="Grigoriev I.V."/>
            <person name="Debuchy R."/>
            <person name="Gladieux P."/>
            <person name="Thoren M.H."/>
            <person name="Johannesson H."/>
        </authorList>
    </citation>
    <scope>NUCLEOTIDE SEQUENCE</scope>
    <source>
        <strain evidence="1">CBS 540.89</strain>
    </source>
</reference>
<comment type="caution">
    <text evidence="1">The sequence shown here is derived from an EMBL/GenBank/DDBJ whole genome shotgun (WGS) entry which is preliminary data.</text>
</comment>
<dbReference type="Proteomes" id="UP001172159">
    <property type="component" value="Unassembled WGS sequence"/>
</dbReference>
<dbReference type="AlphaFoldDB" id="A0AA40EYG6"/>
<organism evidence="1 2">
    <name type="scientific">Apiosordaria backusii</name>
    <dbReference type="NCBI Taxonomy" id="314023"/>
    <lineage>
        <taxon>Eukaryota</taxon>
        <taxon>Fungi</taxon>
        <taxon>Dikarya</taxon>
        <taxon>Ascomycota</taxon>
        <taxon>Pezizomycotina</taxon>
        <taxon>Sordariomycetes</taxon>
        <taxon>Sordariomycetidae</taxon>
        <taxon>Sordariales</taxon>
        <taxon>Lasiosphaeriaceae</taxon>
        <taxon>Apiosordaria</taxon>
    </lineage>
</organism>